<organism evidence="12 13">
    <name type="scientific">Candidatus Bilophila faecipullorum</name>
    <dbReference type="NCBI Taxonomy" id="2838482"/>
    <lineage>
        <taxon>Bacteria</taxon>
        <taxon>Pseudomonadati</taxon>
        <taxon>Thermodesulfobacteriota</taxon>
        <taxon>Desulfovibrionia</taxon>
        <taxon>Desulfovibrionales</taxon>
        <taxon>Desulfovibrionaceae</taxon>
        <taxon>Bilophila</taxon>
    </lineage>
</organism>
<keyword evidence="6 11" id="KW-1133">Transmembrane helix</keyword>
<gene>
    <name evidence="12" type="ORF">H9874_07615</name>
</gene>
<keyword evidence="5" id="KW-0573">Peptidoglycan synthesis</keyword>
<dbReference type="InterPro" id="IPR004268">
    <property type="entry name" value="MurJ"/>
</dbReference>
<name>A0A9D1QZN3_9BACT</name>
<dbReference type="GO" id="GO:0005886">
    <property type="term" value="C:plasma membrane"/>
    <property type="evidence" value="ECO:0007669"/>
    <property type="project" value="UniProtKB-SubCell"/>
</dbReference>
<proteinExistence type="inferred from homology"/>
<keyword evidence="4" id="KW-0133">Cell shape</keyword>
<evidence type="ECO:0000256" key="11">
    <source>
        <dbReference type="SAM" id="Phobius"/>
    </source>
</evidence>
<dbReference type="GO" id="GO:0009252">
    <property type="term" value="P:peptidoglycan biosynthetic process"/>
    <property type="evidence" value="ECO:0007669"/>
    <property type="project" value="UniProtKB-KW"/>
</dbReference>
<feature type="transmembrane region" description="Helical" evidence="11">
    <location>
        <begin position="308"/>
        <end position="329"/>
    </location>
</feature>
<dbReference type="InterPro" id="IPR051050">
    <property type="entry name" value="Lipid_II_flippase_MurJ/MviN"/>
</dbReference>
<evidence type="ECO:0000256" key="8">
    <source>
        <dbReference type="ARBA" id="ARBA00060041"/>
    </source>
</evidence>
<keyword evidence="2" id="KW-1003">Cell membrane</keyword>
<feature type="transmembrane region" description="Helical" evidence="11">
    <location>
        <begin position="335"/>
        <end position="356"/>
    </location>
</feature>
<comment type="function">
    <text evidence="8">Involved in peptidoglycan biosynthesis. Transports lipid-linked peptidoglycan precursors from the inner to the outer leaflet of the cytoplasmic membrane.</text>
</comment>
<feature type="transmembrane region" description="Helical" evidence="11">
    <location>
        <begin position="213"/>
        <end position="233"/>
    </location>
</feature>
<dbReference type="GO" id="GO:0008360">
    <property type="term" value="P:regulation of cell shape"/>
    <property type="evidence" value="ECO:0007669"/>
    <property type="project" value="UniProtKB-KW"/>
</dbReference>
<evidence type="ECO:0000256" key="10">
    <source>
        <dbReference type="SAM" id="MobiDB-lite"/>
    </source>
</evidence>
<evidence type="ECO:0000256" key="2">
    <source>
        <dbReference type="ARBA" id="ARBA00022475"/>
    </source>
</evidence>
<dbReference type="Proteomes" id="UP000824264">
    <property type="component" value="Unassembled WGS sequence"/>
</dbReference>
<sequence length="372" mass="38819">MAAAPRLAELAAAERLSRASASFPARSKSYSAALLAPHLAPLRTAPVVQKAGGATMERKEERHEAPDEAPRGRRMPTPFRFVRLWKADALRPEESTPPALQRTRRTAALRAQEHARLRPVRIAGRGALPVQEEARTENPAQGHEPEPLRGMATQRQGRRAEKGAPSTPSFLSEIQRALLLSLGLNLPAAAGLAAVSLPLVALVLGHGAFDEQAVSATALALCAYAPGLPAYALSRPLLAACHALENGVPLRAAAWGLLVSLAAGGALTLLAGAWGPPLGVSLGLWCNAALLWRGVSRSVPLRLSRRSLAVQGLGTLMTFAAAWGVVHGLDGHSAVAQLACAVPAGAAVYGVCVAVGDKGLFACLKRSHTRGV</sequence>
<dbReference type="GO" id="GO:0015648">
    <property type="term" value="F:lipid-linked peptidoglycan transporter activity"/>
    <property type="evidence" value="ECO:0007669"/>
    <property type="project" value="TreeGrafter"/>
</dbReference>
<dbReference type="GO" id="GO:0034204">
    <property type="term" value="P:lipid translocation"/>
    <property type="evidence" value="ECO:0007669"/>
    <property type="project" value="TreeGrafter"/>
</dbReference>
<evidence type="ECO:0000256" key="3">
    <source>
        <dbReference type="ARBA" id="ARBA00022692"/>
    </source>
</evidence>
<accession>A0A9D1QZN3</accession>
<feature type="transmembrane region" description="Helical" evidence="11">
    <location>
        <begin position="278"/>
        <end position="296"/>
    </location>
</feature>
<feature type="region of interest" description="Disordered" evidence="10">
    <location>
        <begin position="130"/>
        <end position="167"/>
    </location>
</feature>
<feature type="transmembrane region" description="Helical" evidence="11">
    <location>
        <begin position="177"/>
        <end position="201"/>
    </location>
</feature>
<keyword evidence="7 11" id="KW-0472">Membrane</keyword>
<reference evidence="12" key="2">
    <citation type="submission" date="2021-04" db="EMBL/GenBank/DDBJ databases">
        <authorList>
            <person name="Gilroy R."/>
        </authorList>
    </citation>
    <scope>NUCLEOTIDE SEQUENCE</scope>
    <source>
        <strain evidence="12">ChiSxjej5B17-1746</strain>
    </source>
</reference>
<evidence type="ECO:0000256" key="5">
    <source>
        <dbReference type="ARBA" id="ARBA00022984"/>
    </source>
</evidence>
<dbReference type="Pfam" id="PF03023">
    <property type="entry name" value="MurJ"/>
    <property type="match status" value="1"/>
</dbReference>
<evidence type="ECO:0000313" key="13">
    <source>
        <dbReference type="Proteomes" id="UP000824264"/>
    </source>
</evidence>
<dbReference type="EMBL" id="DXGI01000290">
    <property type="protein sequence ID" value="HIW78996.1"/>
    <property type="molecule type" value="Genomic_DNA"/>
</dbReference>
<evidence type="ECO:0000256" key="1">
    <source>
        <dbReference type="ARBA" id="ARBA00004651"/>
    </source>
</evidence>
<dbReference type="PANTHER" id="PTHR47019">
    <property type="entry name" value="LIPID II FLIPPASE MURJ"/>
    <property type="match status" value="1"/>
</dbReference>
<feature type="region of interest" description="Disordered" evidence="10">
    <location>
        <begin position="43"/>
        <end position="75"/>
    </location>
</feature>
<comment type="similarity">
    <text evidence="9">Belongs to the MurJ/MviN family.</text>
</comment>
<keyword evidence="3 11" id="KW-0812">Transmembrane</keyword>
<feature type="compositionally biased region" description="Basic and acidic residues" evidence="10">
    <location>
        <begin position="56"/>
        <end position="71"/>
    </location>
</feature>
<dbReference type="PANTHER" id="PTHR47019:SF1">
    <property type="entry name" value="LIPID II FLIPPASE MURJ"/>
    <property type="match status" value="1"/>
</dbReference>
<evidence type="ECO:0000256" key="6">
    <source>
        <dbReference type="ARBA" id="ARBA00022989"/>
    </source>
</evidence>
<dbReference type="AlphaFoldDB" id="A0A9D1QZN3"/>
<evidence type="ECO:0000256" key="9">
    <source>
        <dbReference type="ARBA" id="ARBA00061532"/>
    </source>
</evidence>
<comment type="subcellular location">
    <subcellularLocation>
        <location evidence="1">Cell membrane</location>
        <topology evidence="1">Multi-pass membrane protein</topology>
    </subcellularLocation>
</comment>
<reference evidence="12" key="1">
    <citation type="journal article" date="2021" name="PeerJ">
        <title>Extensive microbial diversity within the chicken gut microbiome revealed by metagenomics and culture.</title>
        <authorList>
            <person name="Gilroy R."/>
            <person name="Ravi A."/>
            <person name="Getino M."/>
            <person name="Pursley I."/>
            <person name="Horton D.L."/>
            <person name="Alikhan N.F."/>
            <person name="Baker D."/>
            <person name="Gharbi K."/>
            <person name="Hall N."/>
            <person name="Watson M."/>
            <person name="Adriaenssens E.M."/>
            <person name="Foster-Nyarko E."/>
            <person name="Jarju S."/>
            <person name="Secka A."/>
            <person name="Antonio M."/>
            <person name="Oren A."/>
            <person name="Chaudhuri R.R."/>
            <person name="La Ragione R."/>
            <person name="Hildebrand F."/>
            <person name="Pallen M.J."/>
        </authorList>
    </citation>
    <scope>NUCLEOTIDE SEQUENCE</scope>
    <source>
        <strain evidence="12">ChiSxjej5B17-1746</strain>
    </source>
</reference>
<evidence type="ECO:0000313" key="12">
    <source>
        <dbReference type="EMBL" id="HIW78996.1"/>
    </source>
</evidence>
<evidence type="ECO:0000256" key="4">
    <source>
        <dbReference type="ARBA" id="ARBA00022960"/>
    </source>
</evidence>
<feature type="transmembrane region" description="Helical" evidence="11">
    <location>
        <begin position="253"/>
        <end position="272"/>
    </location>
</feature>
<comment type="caution">
    <text evidence="12">The sequence shown here is derived from an EMBL/GenBank/DDBJ whole genome shotgun (WGS) entry which is preliminary data.</text>
</comment>
<protein>
    <submittedName>
        <fullName evidence="12">Polysaccharide biosynthesis C-terminal domain-containing protein</fullName>
    </submittedName>
</protein>
<evidence type="ECO:0000256" key="7">
    <source>
        <dbReference type="ARBA" id="ARBA00023136"/>
    </source>
</evidence>